<proteinExistence type="predicted"/>
<sequence>MSFAAKKIGEIAVAIGRHRNMVSNILKDVENCGCIKRSGRILTIVSADNRKMVSPPQCLG</sequence>
<evidence type="ECO:0000313" key="1">
    <source>
        <dbReference type="EnsemblMetazoa" id="GPPI040661-PA"/>
    </source>
</evidence>
<dbReference type="VEuPathDB" id="VectorBase:GPPI040661"/>
<dbReference type="EMBL" id="JXJN01020554">
    <property type="status" value="NOT_ANNOTATED_CDS"/>
    <property type="molecule type" value="Genomic_DNA"/>
</dbReference>
<reference evidence="1" key="2">
    <citation type="submission" date="2020-05" db="UniProtKB">
        <authorList>
            <consortium name="EnsemblMetazoa"/>
        </authorList>
    </citation>
    <scope>IDENTIFICATION</scope>
    <source>
        <strain evidence="1">IAEA</strain>
    </source>
</reference>
<dbReference type="InterPro" id="IPR036390">
    <property type="entry name" value="WH_DNA-bd_sf"/>
</dbReference>
<dbReference type="Proteomes" id="UP000092460">
    <property type="component" value="Unassembled WGS sequence"/>
</dbReference>
<evidence type="ECO:0000313" key="2">
    <source>
        <dbReference type="Proteomes" id="UP000092460"/>
    </source>
</evidence>
<dbReference type="SUPFAM" id="SSF46785">
    <property type="entry name" value="Winged helix' DNA-binding domain"/>
    <property type="match status" value="1"/>
</dbReference>
<organism evidence="1 2">
    <name type="scientific">Glossina palpalis gambiensis</name>
    <dbReference type="NCBI Taxonomy" id="67801"/>
    <lineage>
        <taxon>Eukaryota</taxon>
        <taxon>Metazoa</taxon>
        <taxon>Ecdysozoa</taxon>
        <taxon>Arthropoda</taxon>
        <taxon>Hexapoda</taxon>
        <taxon>Insecta</taxon>
        <taxon>Pterygota</taxon>
        <taxon>Neoptera</taxon>
        <taxon>Endopterygota</taxon>
        <taxon>Diptera</taxon>
        <taxon>Brachycera</taxon>
        <taxon>Muscomorpha</taxon>
        <taxon>Hippoboscoidea</taxon>
        <taxon>Glossinidae</taxon>
        <taxon>Glossina</taxon>
    </lineage>
</organism>
<keyword evidence="2" id="KW-1185">Reference proteome</keyword>
<dbReference type="EnsemblMetazoa" id="GPPI040661-RA">
    <property type="protein sequence ID" value="GPPI040661-PA"/>
    <property type="gene ID" value="GPPI040661"/>
</dbReference>
<accession>A0A1B0BU79</accession>
<dbReference type="AlphaFoldDB" id="A0A1B0BU79"/>
<name>A0A1B0BU79_9MUSC</name>
<reference evidence="2" key="1">
    <citation type="submission" date="2015-01" db="EMBL/GenBank/DDBJ databases">
        <authorList>
            <person name="Aksoy S."/>
            <person name="Warren W."/>
            <person name="Wilson R.K."/>
        </authorList>
    </citation>
    <scope>NUCLEOTIDE SEQUENCE [LARGE SCALE GENOMIC DNA]</scope>
    <source>
        <strain evidence="2">IAEA</strain>
    </source>
</reference>
<protein>
    <submittedName>
        <fullName evidence="1">Uncharacterized protein</fullName>
    </submittedName>
</protein>